<proteinExistence type="predicted"/>
<name>A0A150PEE9_SORCE</name>
<feature type="non-terminal residue" evidence="2">
    <location>
        <position position="507"/>
    </location>
</feature>
<feature type="region of interest" description="Disordered" evidence="1">
    <location>
        <begin position="432"/>
        <end position="507"/>
    </location>
</feature>
<accession>A0A150PEE9</accession>
<protein>
    <submittedName>
        <fullName evidence="2">Uncharacterized protein</fullName>
    </submittedName>
</protein>
<dbReference type="AlphaFoldDB" id="A0A150PEE9"/>
<evidence type="ECO:0000256" key="1">
    <source>
        <dbReference type="SAM" id="MobiDB-lite"/>
    </source>
</evidence>
<dbReference type="EMBL" id="JELY01001966">
    <property type="protein sequence ID" value="KYF54026.1"/>
    <property type="molecule type" value="Genomic_DNA"/>
</dbReference>
<reference evidence="2 3" key="1">
    <citation type="submission" date="2014-02" db="EMBL/GenBank/DDBJ databases">
        <title>The small core and large imbalanced accessory genome model reveals a collaborative survival strategy of Sorangium cellulosum strains in nature.</title>
        <authorList>
            <person name="Han K."/>
            <person name="Peng R."/>
            <person name="Blom J."/>
            <person name="Li Y.-Z."/>
        </authorList>
    </citation>
    <scope>NUCLEOTIDE SEQUENCE [LARGE SCALE GENOMIC DNA]</scope>
    <source>
        <strain evidence="2 3">So0157-25</strain>
    </source>
</reference>
<evidence type="ECO:0000313" key="2">
    <source>
        <dbReference type="EMBL" id="KYF54026.1"/>
    </source>
</evidence>
<dbReference type="Proteomes" id="UP000075420">
    <property type="component" value="Unassembled WGS sequence"/>
</dbReference>
<gene>
    <name evidence="2" type="ORF">BE08_29130</name>
</gene>
<feature type="compositionally biased region" description="Basic and acidic residues" evidence="1">
    <location>
        <begin position="464"/>
        <end position="487"/>
    </location>
</feature>
<sequence>MARRHGATRVVVRLLDDHAPRRPDPHREASAVVIELVHRAFRHLDADELAKEIVSVPHRPAARQRPRGDVPVSVVVEGLDGAVGRNEGDHPPALVVLVPCLRPERVGALEHLPVIADDEGIPSARGIAHLDDGAVLAALQAERAAHGVREGGEPAPLVVGAPLGPVRRGGADDLADSVVRQVLLLACRILVSLHEAERVPLVTEPVPEAVDDGGLVRPGPVLEAHVEEAPGPRRHRRFRRADLLEDVGALEVAPGLDTAPLPRDLGVHEMIPQAAWLLLLDEVVLVVVRVPRLRAAGVDGADEVSLRVELVRHDALRVLHPVRAGHGDPPALVLPLLDEPRAAPDRIQDLDDLALIPRDLREIAGPIAQLREPEGARRVPAPEDAEDAVVEVDDERVFLPVHAPSEGEQHLDVAGWDGERRLAERLVDEGEPVAPDLGLPAQGVGPAAADAALPQDRGGPVRADPADRQRSGEEEIGLRRREHRAGDDVDGVPRVGLTVGPWRRGRA</sequence>
<evidence type="ECO:0000313" key="3">
    <source>
        <dbReference type="Proteomes" id="UP000075420"/>
    </source>
</evidence>
<organism evidence="2 3">
    <name type="scientific">Sorangium cellulosum</name>
    <name type="common">Polyangium cellulosum</name>
    <dbReference type="NCBI Taxonomy" id="56"/>
    <lineage>
        <taxon>Bacteria</taxon>
        <taxon>Pseudomonadati</taxon>
        <taxon>Myxococcota</taxon>
        <taxon>Polyangia</taxon>
        <taxon>Polyangiales</taxon>
        <taxon>Polyangiaceae</taxon>
        <taxon>Sorangium</taxon>
    </lineage>
</organism>
<comment type="caution">
    <text evidence="2">The sequence shown here is derived from an EMBL/GenBank/DDBJ whole genome shotgun (WGS) entry which is preliminary data.</text>
</comment>
<feature type="compositionally biased region" description="Low complexity" evidence="1">
    <location>
        <begin position="441"/>
        <end position="456"/>
    </location>
</feature>